<dbReference type="EMBL" id="QGNW01001876">
    <property type="protein sequence ID" value="RVW28863.1"/>
    <property type="molecule type" value="Genomic_DNA"/>
</dbReference>
<dbReference type="AlphaFoldDB" id="A0A438D071"/>
<dbReference type="PANTHER" id="PTHR11947:SF3">
    <property type="entry name" value="[PYRUVATE DEHYDROGENASE (ACETYL-TRANSFERRING)] KINASE, MITOCHONDRIAL"/>
    <property type="match status" value="1"/>
</dbReference>
<dbReference type="EC" id="2.7.11.-" evidence="1"/>
<protein>
    <recommendedName>
        <fullName evidence="1">Protein-serine/threonine kinase</fullName>
        <ecNumber evidence="1">2.7.11.-</ecNumber>
    </recommendedName>
</protein>
<dbReference type="GO" id="GO:0004672">
    <property type="term" value="F:protein kinase activity"/>
    <property type="evidence" value="ECO:0007669"/>
    <property type="project" value="InterPro"/>
</dbReference>
<evidence type="ECO:0000313" key="3">
    <source>
        <dbReference type="EMBL" id="RVW28863.1"/>
    </source>
</evidence>
<dbReference type="InterPro" id="IPR005467">
    <property type="entry name" value="His_kinase_dom"/>
</dbReference>
<keyword evidence="1" id="KW-0496">Mitochondrion</keyword>
<dbReference type="SMART" id="SM00387">
    <property type="entry name" value="HATPase_c"/>
    <property type="match status" value="1"/>
</dbReference>
<dbReference type="PROSITE" id="PS50109">
    <property type="entry name" value="HIS_KIN"/>
    <property type="match status" value="1"/>
</dbReference>
<dbReference type="InterPro" id="IPR003594">
    <property type="entry name" value="HATPase_dom"/>
</dbReference>
<evidence type="ECO:0000259" key="2">
    <source>
        <dbReference type="PROSITE" id="PS50109"/>
    </source>
</evidence>
<accession>A0A438D071</accession>
<keyword evidence="1 3" id="KW-0418">Kinase</keyword>
<dbReference type="InterPro" id="IPR039028">
    <property type="entry name" value="BCKD/PDK"/>
</dbReference>
<evidence type="ECO:0000256" key="1">
    <source>
        <dbReference type="RuleBase" id="RU366032"/>
    </source>
</evidence>
<feature type="domain" description="Histidine kinase" evidence="2">
    <location>
        <begin position="29"/>
        <end position="147"/>
    </location>
</feature>
<keyword evidence="1" id="KW-0067">ATP-binding</keyword>
<gene>
    <name evidence="3" type="primary">PDK_2</name>
    <name evidence="3" type="ORF">CK203_094881</name>
</gene>
<dbReference type="GO" id="GO:0005759">
    <property type="term" value="C:mitochondrial matrix"/>
    <property type="evidence" value="ECO:0007669"/>
    <property type="project" value="UniProtKB-SubCell"/>
</dbReference>
<keyword evidence="1" id="KW-0808">Transferase</keyword>
<name>A0A438D071_VITVI</name>
<dbReference type="Gene3D" id="3.30.565.10">
    <property type="entry name" value="Histidine kinase-like ATPase, C-terminal domain"/>
    <property type="match status" value="1"/>
</dbReference>
<dbReference type="SUPFAM" id="SSF55874">
    <property type="entry name" value="ATPase domain of HSP90 chaperone/DNA topoisomerase II/histidine kinase"/>
    <property type="match status" value="1"/>
</dbReference>
<dbReference type="InterPro" id="IPR004358">
    <property type="entry name" value="Sig_transdc_His_kin-like_C"/>
</dbReference>
<evidence type="ECO:0000313" key="4">
    <source>
        <dbReference type="Proteomes" id="UP000288805"/>
    </source>
</evidence>
<organism evidence="3 4">
    <name type="scientific">Vitis vinifera</name>
    <name type="common">Grape</name>
    <dbReference type="NCBI Taxonomy" id="29760"/>
    <lineage>
        <taxon>Eukaryota</taxon>
        <taxon>Viridiplantae</taxon>
        <taxon>Streptophyta</taxon>
        <taxon>Embryophyta</taxon>
        <taxon>Tracheophyta</taxon>
        <taxon>Spermatophyta</taxon>
        <taxon>Magnoliopsida</taxon>
        <taxon>eudicotyledons</taxon>
        <taxon>Gunneridae</taxon>
        <taxon>Pentapetalae</taxon>
        <taxon>rosids</taxon>
        <taxon>Vitales</taxon>
        <taxon>Vitaceae</taxon>
        <taxon>Viteae</taxon>
        <taxon>Vitis</taxon>
    </lineage>
</organism>
<dbReference type="Proteomes" id="UP000288805">
    <property type="component" value="Unassembled WGS sequence"/>
</dbReference>
<dbReference type="GO" id="GO:0005524">
    <property type="term" value="F:ATP binding"/>
    <property type="evidence" value="ECO:0007669"/>
    <property type="project" value="UniProtKB-UniRule"/>
</dbReference>
<dbReference type="InterPro" id="IPR036890">
    <property type="entry name" value="HATPase_C_sf"/>
</dbReference>
<comment type="caution">
    <text evidence="3">The sequence shown here is derived from an EMBL/GenBank/DDBJ whole genome shotgun (WGS) entry which is preliminary data.</text>
</comment>
<keyword evidence="3" id="KW-0670">Pyruvate</keyword>
<dbReference type="Pfam" id="PF02518">
    <property type="entry name" value="HATPase_c"/>
    <property type="match status" value="1"/>
</dbReference>
<comment type="similarity">
    <text evidence="1">Belongs to the PDK/BCKDK protein kinase family.</text>
</comment>
<dbReference type="PANTHER" id="PTHR11947">
    <property type="entry name" value="PYRUVATE DEHYDROGENASE KINASE"/>
    <property type="match status" value="1"/>
</dbReference>
<keyword evidence="1" id="KW-0547">Nucleotide-binding</keyword>
<comment type="subcellular location">
    <subcellularLocation>
        <location evidence="1">Mitochondrion matrix</location>
    </subcellularLocation>
</comment>
<sequence length="200" mass="22636">MILFDFTRELTFSVFVSWSLVLLYYSYVPTHLHQMVFELVKNSLRAVQERFMDSDDIAPPVRIIVADGLEDVTIKISDEGGGIPRSGLPKIFTYLYSTARNPLDENLDLASADRVTMAGYGCGLPISRLYARYFGGDLQIISMEGYGEFNILSVRGLMLTFICHAWETQRSPCHSWGAPSLFLRQHILGVKKYDAKTCTF</sequence>
<reference evidence="3 4" key="1">
    <citation type="journal article" date="2018" name="PLoS Genet.">
        <title>Population sequencing reveals clonal diversity and ancestral inbreeding in the grapevine cultivar Chardonnay.</title>
        <authorList>
            <person name="Roach M.J."/>
            <person name="Johnson D.L."/>
            <person name="Bohlmann J."/>
            <person name="van Vuuren H.J."/>
            <person name="Jones S.J."/>
            <person name="Pretorius I.S."/>
            <person name="Schmidt S.A."/>
            <person name="Borneman A.R."/>
        </authorList>
    </citation>
    <scope>NUCLEOTIDE SEQUENCE [LARGE SCALE GENOMIC DNA]</scope>
    <source>
        <strain evidence="4">cv. Chardonnay</strain>
        <tissue evidence="3">Leaf</tissue>
    </source>
</reference>
<proteinExistence type="inferred from homology"/>
<dbReference type="PRINTS" id="PR00344">
    <property type="entry name" value="BCTRLSENSOR"/>
</dbReference>